<evidence type="ECO:0000313" key="5">
    <source>
        <dbReference type="Proteomes" id="UP000215441"/>
    </source>
</evidence>
<keyword evidence="5" id="KW-1185">Reference proteome</keyword>
<dbReference type="InterPro" id="IPR011006">
    <property type="entry name" value="CheY-like_superfamily"/>
</dbReference>
<evidence type="ECO:0000256" key="1">
    <source>
        <dbReference type="ARBA" id="ARBA00022553"/>
    </source>
</evidence>
<organism evidence="4 5">
    <name type="scientific">Acidovorax kalamii</name>
    <dbReference type="NCBI Taxonomy" id="2004485"/>
    <lineage>
        <taxon>Bacteria</taxon>
        <taxon>Pseudomonadati</taxon>
        <taxon>Pseudomonadota</taxon>
        <taxon>Betaproteobacteria</taxon>
        <taxon>Burkholderiales</taxon>
        <taxon>Comamonadaceae</taxon>
        <taxon>Acidovorax</taxon>
    </lineage>
</organism>
<evidence type="ECO:0000313" key="4">
    <source>
        <dbReference type="EMBL" id="OYD48897.1"/>
    </source>
</evidence>
<dbReference type="InterPro" id="IPR050595">
    <property type="entry name" value="Bact_response_regulator"/>
</dbReference>
<gene>
    <name evidence="4" type="ORF">CBY09_19010</name>
</gene>
<accession>A0A235EK22</accession>
<dbReference type="PANTHER" id="PTHR44591:SF3">
    <property type="entry name" value="RESPONSE REGULATORY DOMAIN-CONTAINING PROTEIN"/>
    <property type="match status" value="1"/>
</dbReference>
<protein>
    <submittedName>
        <fullName evidence="4">Response regulator</fullName>
    </submittedName>
</protein>
<keyword evidence="1 2" id="KW-0597">Phosphoprotein</keyword>
<dbReference type="PANTHER" id="PTHR44591">
    <property type="entry name" value="STRESS RESPONSE REGULATOR PROTEIN 1"/>
    <property type="match status" value="1"/>
</dbReference>
<dbReference type="SMART" id="SM00448">
    <property type="entry name" value="REC"/>
    <property type="match status" value="1"/>
</dbReference>
<dbReference type="InterPro" id="IPR001789">
    <property type="entry name" value="Sig_transdc_resp-reg_receiver"/>
</dbReference>
<dbReference type="PROSITE" id="PS50110">
    <property type="entry name" value="RESPONSE_REGULATORY"/>
    <property type="match status" value="1"/>
</dbReference>
<dbReference type="EMBL" id="NOIG01000011">
    <property type="protein sequence ID" value="OYD48897.1"/>
    <property type="molecule type" value="Genomic_DNA"/>
</dbReference>
<name>A0A235EK22_9BURK</name>
<sequence length="132" mass="14336">MTKATILVIEDDDASRQLVTYLLEAAGHRVLAAENGAVGVRVALAESPDIILCDLQMPVMNGYEVARSLRTSMIWRVVPLVAVTAFSMPGDREKALDVGFNEHLSKPITPETFVQQVEAFLGPPFNTPPTEG</sequence>
<dbReference type="Pfam" id="PF00072">
    <property type="entry name" value="Response_reg"/>
    <property type="match status" value="1"/>
</dbReference>
<dbReference type="GO" id="GO:0000160">
    <property type="term" value="P:phosphorelay signal transduction system"/>
    <property type="evidence" value="ECO:0007669"/>
    <property type="project" value="InterPro"/>
</dbReference>
<evidence type="ECO:0000259" key="3">
    <source>
        <dbReference type="PROSITE" id="PS50110"/>
    </source>
</evidence>
<evidence type="ECO:0000256" key="2">
    <source>
        <dbReference type="PROSITE-ProRule" id="PRU00169"/>
    </source>
</evidence>
<dbReference type="RefSeq" id="WP_063460373.1">
    <property type="nucleotide sequence ID" value="NZ_NOIG01000011.1"/>
</dbReference>
<dbReference type="OrthoDB" id="9179585at2"/>
<feature type="domain" description="Response regulatory" evidence="3">
    <location>
        <begin position="5"/>
        <end position="121"/>
    </location>
</feature>
<proteinExistence type="predicted"/>
<dbReference type="SUPFAM" id="SSF52172">
    <property type="entry name" value="CheY-like"/>
    <property type="match status" value="1"/>
</dbReference>
<reference evidence="4 5" key="1">
    <citation type="submission" date="2017-07" db="EMBL/GenBank/DDBJ databases">
        <title>Acidovorax KNDSW TSA 6 genome sequence and assembly.</title>
        <authorList>
            <person name="Mayilraj S."/>
        </authorList>
    </citation>
    <scope>NUCLEOTIDE SEQUENCE [LARGE SCALE GENOMIC DNA]</scope>
    <source>
        <strain evidence="4 5">KNDSW-TSA6</strain>
    </source>
</reference>
<dbReference type="AlphaFoldDB" id="A0A235EK22"/>
<dbReference type="Gene3D" id="3.40.50.2300">
    <property type="match status" value="1"/>
</dbReference>
<comment type="caution">
    <text evidence="4">The sequence shown here is derived from an EMBL/GenBank/DDBJ whole genome shotgun (WGS) entry which is preliminary data.</text>
</comment>
<dbReference type="Proteomes" id="UP000215441">
    <property type="component" value="Unassembled WGS sequence"/>
</dbReference>
<feature type="modified residue" description="4-aspartylphosphate" evidence="2">
    <location>
        <position position="54"/>
    </location>
</feature>